<dbReference type="InterPro" id="IPR022472">
    <property type="entry name" value="VPLPA-CTERM"/>
</dbReference>
<dbReference type="NCBIfam" id="TIGR03370">
    <property type="entry name" value="VPLPA-CTERM"/>
    <property type="match status" value="1"/>
</dbReference>
<feature type="transmembrane region" description="Helical" evidence="1">
    <location>
        <begin position="217"/>
        <end position="236"/>
    </location>
</feature>
<dbReference type="Proteomes" id="UP000612855">
    <property type="component" value="Unassembled WGS sequence"/>
</dbReference>
<protein>
    <recommendedName>
        <fullName evidence="5">VPLPA-CTERM protein sorting domain-containing protein</fullName>
    </recommendedName>
</protein>
<organism evidence="3 4">
    <name type="scientific">Primorskyibacter flagellatus</name>
    <dbReference type="NCBI Taxonomy" id="1387277"/>
    <lineage>
        <taxon>Bacteria</taxon>
        <taxon>Pseudomonadati</taxon>
        <taxon>Pseudomonadota</taxon>
        <taxon>Alphaproteobacteria</taxon>
        <taxon>Rhodobacterales</taxon>
        <taxon>Roseobacteraceae</taxon>
        <taxon>Primorskyibacter</taxon>
    </lineage>
</organism>
<gene>
    <name evidence="3" type="ORF">GCM10011360_20180</name>
</gene>
<evidence type="ECO:0000313" key="4">
    <source>
        <dbReference type="Proteomes" id="UP000612855"/>
    </source>
</evidence>
<feature type="signal peptide" evidence="2">
    <location>
        <begin position="1"/>
        <end position="19"/>
    </location>
</feature>
<evidence type="ECO:0000256" key="1">
    <source>
        <dbReference type="SAM" id="Phobius"/>
    </source>
</evidence>
<evidence type="ECO:0000256" key="2">
    <source>
        <dbReference type="SAM" id="SignalP"/>
    </source>
</evidence>
<keyword evidence="1" id="KW-0812">Transmembrane</keyword>
<dbReference type="RefSeq" id="WP_229737516.1">
    <property type="nucleotide sequence ID" value="NZ_BMFJ01000001.1"/>
</dbReference>
<keyword evidence="4" id="KW-1185">Reference proteome</keyword>
<keyword evidence="1" id="KW-0472">Membrane</keyword>
<evidence type="ECO:0008006" key="5">
    <source>
        <dbReference type="Google" id="ProtNLM"/>
    </source>
</evidence>
<proteinExistence type="predicted"/>
<evidence type="ECO:0000313" key="3">
    <source>
        <dbReference type="EMBL" id="GGE32270.1"/>
    </source>
</evidence>
<keyword evidence="2" id="KW-0732">Signal</keyword>
<dbReference type="EMBL" id="BMFJ01000001">
    <property type="protein sequence ID" value="GGE32270.1"/>
    <property type="molecule type" value="Genomic_DNA"/>
</dbReference>
<dbReference type="AlphaFoldDB" id="A0A917A896"/>
<name>A0A917A896_9RHOB</name>
<comment type="caution">
    <text evidence="3">The sequence shown here is derived from an EMBL/GenBank/DDBJ whole genome shotgun (WGS) entry which is preliminary data.</text>
</comment>
<reference evidence="4" key="1">
    <citation type="journal article" date="2019" name="Int. J. Syst. Evol. Microbiol.">
        <title>The Global Catalogue of Microorganisms (GCM) 10K type strain sequencing project: providing services to taxonomists for standard genome sequencing and annotation.</title>
        <authorList>
            <consortium name="The Broad Institute Genomics Platform"/>
            <consortium name="The Broad Institute Genome Sequencing Center for Infectious Disease"/>
            <person name="Wu L."/>
            <person name="Ma J."/>
        </authorList>
    </citation>
    <scope>NUCLEOTIDE SEQUENCE [LARGE SCALE GENOMIC DNA]</scope>
    <source>
        <strain evidence="4">CGMCC 1.12664</strain>
    </source>
</reference>
<keyword evidence="1" id="KW-1133">Transmembrane helix</keyword>
<feature type="chain" id="PRO_5036696021" description="VPLPA-CTERM protein sorting domain-containing protein" evidence="2">
    <location>
        <begin position="20"/>
        <end position="245"/>
    </location>
</feature>
<accession>A0A917A896</accession>
<sequence length="245" mass="25965">MKTIALAAAFAAFALPSLADVVAIPSFQTYVDTTSGADLIDPTMDAFYLVESEIPGGGAYTIYNNTTNLYLTGFGATNPYYGILSVGEVALSESGGTPEFSNGEYAGYWSPVLLASYNWSVSLDPSYPDGEIYGGGYYYVTPEMTFGDSSNVLTPDEPYGYYYYAEDGRFLDPGASASLFFFIEAIPASTLFGVATDNNGGTYSFYGSQAMTGAPAVPLPAASLLLVGGLGGIAALRRRRMRKLV</sequence>